<feature type="compositionally biased region" description="Basic residues" evidence="2">
    <location>
        <begin position="1167"/>
        <end position="1180"/>
    </location>
</feature>
<evidence type="ECO:0000256" key="1">
    <source>
        <dbReference type="SAM" id="Coils"/>
    </source>
</evidence>
<name>A0A498SN16_ACAVI</name>
<evidence type="ECO:0000256" key="2">
    <source>
        <dbReference type="SAM" id="MobiDB-lite"/>
    </source>
</evidence>
<feature type="region of interest" description="Disordered" evidence="2">
    <location>
        <begin position="19"/>
        <end position="38"/>
    </location>
</feature>
<feature type="compositionally biased region" description="Basic and acidic residues" evidence="2">
    <location>
        <begin position="1088"/>
        <end position="1106"/>
    </location>
</feature>
<feature type="coiled-coil region" evidence="1">
    <location>
        <begin position="512"/>
        <end position="539"/>
    </location>
</feature>
<reference evidence="3 4" key="1">
    <citation type="submission" date="2018-08" db="EMBL/GenBank/DDBJ databases">
        <authorList>
            <person name="Laetsch R D."/>
            <person name="Stevens L."/>
            <person name="Kumar S."/>
            <person name="Blaxter L. M."/>
        </authorList>
    </citation>
    <scope>NUCLEOTIDE SEQUENCE [LARGE SCALE GENOMIC DNA]</scope>
</reference>
<gene>
    <name evidence="3" type="ORF">NAV_LOCUS8515</name>
</gene>
<feature type="compositionally biased region" description="Low complexity" evidence="2">
    <location>
        <begin position="1139"/>
        <end position="1166"/>
    </location>
</feature>
<dbReference type="OrthoDB" id="5850173at2759"/>
<sequence length="1180" mass="133925">MAEQITDKRVEDITELRDEKSFSNSELQQFTAGNNSGQVDEAINSQSLTHKDLQHGEEALLRNQNIPENEPNTMEFQLGFPFTDLAEATRMHINPILENRNTFQQENNSQQLFNTPICKTTDESEIQQQMPFEYENYANQILGQKLTQSFIRIDNTEAEITKDEVADNAPQKIDNADDQQAMNDEITNISESDKNFLPELQTEKHSNFKISHDDECLGRRNGTEMNNDMMNKSSENQDFEHQQLEKHEATPIVSTRNIEQQNPIEELVPKTTGNMALENEQNSTTKTIFIGLQFIDGKLFDVIGALSNVADNSEQEFHLPMVRNRKLEEVKIPNEIPESNNKSQEASSNEKFSETVYSEEFLAIGNHAELEYSLPEVITEVEKIGEDVTMIDNASHIREKVHLVQDKLETTSTEKESFKNFDFTGNELGFIESTESLISGYNLKNENQKILREIESEAGIISSNVEESSEQCLMNAKSMYDTGKLKNISKIQNVQQKLVENGQFHEQEYYEKQHEKAKNDDIEENIKSLNESLEMISDERKKEVFKEANTFIDKNQIVSSEEDKKVNFTSNILDHKYEMANEKEDENTAMKNATIAVKSLGSPTSPGSVNTEMRKNIAKTTKNKQSTQQIESKNVGNNASNIMLTKSNRKTTKKTLPAAKMIPTSRNTMVPAPKDTVIPTSRDTTVPISRNARKSNDVMIDKKSITKSPAVLPLVSTKSATLMEKNVERNGLKHIKNITKDENVTVGTKQNVTSTMASKLTQSGESQSNSNAKINVKNKPKEIGKEKCGNELEIDEMDLIRKEKKIGVIDFEPLVWTEILTPTYEQIWKSYESINQIIDNADLEFEKRMEKKIGNELKVDEIIENSETNNLESIWEMRKNAEFTKAEAIKCIILSNKDKINVSECFILSNDDKKEDIADLSDCLKMKKEEDEKVTIEEEIIVEDSNEKREIEISASILTKSSEATEMSLKMKSQISPEQKTLDAMIGHDIGADTIKNSANSHENIKEDVVTAFKPNRPEIQNEAETITDIGNGKMIAADDSDKTELEIKSKHNDNIDESGQAVNKTAVLGGLDYKQQKTQPEPELEVNNDRRNDEESRNMPGECRHNVTATGRNTSRKQHQQISGQQNYGKIPDNIKVQGNSGNQNHSQRQQQQQSDGQIYSGQQGNRKRNKRNKKSRNW</sequence>
<dbReference type="AlphaFoldDB" id="A0A498SN16"/>
<accession>A0A498SN16</accession>
<dbReference type="Proteomes" id="UP000276991">
    <property type="component" value="Unassembled WGS sequence"/>
</dbReference>
<feature type="compositionally biased region" description="Polar residues" evidence="2">
    <location>
        <begin position="22"/>
        <end position="38"/>
    </location>
</feature>
<evidence type="ECO:0000313" key="3">
    <source>
        <dbReference type="EMBL" id="VBB33724.1"/>
    </source>
</evidence>
<feature type="region of interest" description="Disordered" evidence="2">
    <location>
        <begin position="1073"/>
        <end position="1180"/>
    </location>
</feature>
<keyword evidence="4" id="KW-1185">Reference proteome</keyword>
<dbReference type="EMBL" id="UPTC01002646">
    <property type="protein sequence ID" value="VBB33724.1"/>
    <property type="molecule type" value="Genomic_DNA"/>
</dbReference>
<protein>
    <submittedName>
        <fullName evidence="3">Uncharacterized protein</fullName>
    </submittedName>
</protein>
<keyword evidence="1" id="KW-0175">Coiled coil</keyword>
<proteinExistence type="predicted"/>
<evidence type="ECO:0000313" key="4">
    <source>
        <dbReference type="Proteomes" id="UP000276991"/>
    </source>
</evidence>
<organism evidence="3 4">
    <name type="scientific">Acanthocheilonema viteae</name>
    <name type="common">Filarial nematode worm</name>
    <name type="synonym">Dipetalonema viteae</name>
    <dbReference type="NCBI Taxonomy" id="6277"/>
    <lineage>
        <taxon>Eukaryota</taxon>
        <taxon>Metazoa</taxon>
        <taxon>Ecdysozoa</taxon>
        <taxon>Nematoda</taxon>
        <taxon>Chromadorea</taxon>
        <taxon>Rhabditida</taxon>
        <taxon>Spirurina</taxon>
        <taxon>Spiruromorpha</taxon>
        <taxon>Filarioidea</taxon>
        <taxon>Onchocercidae</taxon>
        <taxon>Acanthocheilonema</taxon>
    </lineage>
</organism>